<name>D5RJN1_9PROT</name>
<evidence type="ECO:0000259" key="1">
    <source>
        <dbReference type="Pfam" id="PF03886"/>
    </source>
</evidence>
<dbReference type="Proteomes" id="UP000005324">
    <property type="component" value="Unassembled WGS sequence"/>
</dbReference>
<gene>
    <name evidence="2" type="ORF">HMPREF0731_1291</name>
</gene>
<reference evidence="2 3" key="1">
    <citation type="submission" date="2010-04" db="EMBL/GenBank/DDBJ databases">
        <authorList>
            <person name="Qin X."/>
            <person name="Bachman B."/>
            <person name="Battles P."/>
            <person name="Bell A."/>
            <person name="Bess C."/>
            <person name="Bickham C."/>
            <person name="Chaboub L."/>
            <person name="Chen D."/>
            <person name="Coyle M."/>
            <person name="Deiros D.R."/>
            <person name="Dinh H."/>
            <person name="Forbes L."/>
            <person name="Fowler G."/>
            <person name="Francisco L."/>
            <person name="Fu Q."/>
            <person name="Gubbala S."/>
            <person name="Hale W."/>
            <person name="Han Y."/>
            <person name="Hemphill L."/>
            <person name="Highlander S.K."/>
            <person name="Hirani K."/>
            <person name="Hogues M."/>
            <person name="Jackson L."/>
            <person name="Jakkamsetti A."/>
            <person name="Javaid M."/>
            <person name="Jiang H."/>
            <person name="Korchina V."/>
            <person name="Kovar C."/>
            <person name="Lara F."/>
            <person name="Lee S."/>
            <person name="Mata R."/>
            <person name="Mathew T."/>
            <person name="Moen C."/>
            <person name="Morales K."/>
            <person name="Munidasa M."/>
            <person name="Nazareth L."/>
            <person name="Ngo R."/>
            <person name="Nguyen L."/>
            <person name="Okwuonu G."/>
            <person name="Ongeri F."/>
            <person name="Patil S."/>
            <person name="Petrosino J."/>
            <person name="Pham C."/>
            <person name="Pham P."/>
            <person name="Pu L.-L."/>
            <person name="Puazo M."/>
            <person name="Raj R."/>
            <person name="Reid J."/>
            <person name="Rouhana J."/>
            <person name="Saada N."/>
            <person name="Shang Y."/>
            <person name="Simmons D."/>
            <person name="Thornton R."/>
            <person name="Warren J."/>
            <person name="Weissenberger G."/>
            <person name="Zhang J."/>
            <person name="Zhang L."/>
            <person name="Zhou C."/>
            <person name="Zhu D."/>
            <person name="Muzny D."/>
            <person name="Worley K."/>
            <person name="Gibbs R."/>
        </authorList>
    </citation>
    <scope>NUCLEOTIDE SEQUENCE [LARGE SCALE GENOMIC DNA]</scope>
    <source>
        <strain evidence="2 3">ATCC 49957</strain>
    </source>
</reference>
<protein>
    <recommendedName>
        <fullName evidence="1">ABC-type transport auxiliary lipoprotein component domain-containing protein</fullName>
    </recommendedName>
</protein>
<keyword evidence="3" id="KW-1185">Reference proteome</keyword>
<evidence type="ECO:0000313" key="3">
    <source>
        <dbReference type="Proteomes" id="UP000005324"/>
    </source>
</evidence>
<dbReference type="EMBL" id="ADVL01000211">
    <property type="protein sequence ID" value="EFH12489.1"/>
    <property type="molecule type" value="Genomic_DNA"/>
</dbReference>
<dbReference type="Pfam" id="PF03886">
    <property type="entry name" value="ABC_trans_aux"/>
    <property type="match status" value="1"/>
</dbReference>
<comment type="caution">
    <text evidence="2">The sequence shown here is derived from an EMBL/GenBank/DDBJ whole genome shotgun (WGS) entry which is preliminary data.</text>
</comment>
<organism evidence="2 3">
    <name type="scientific">Pseudoroseomonas cervicalis ATCC 49957</name>
    <dbReference type="NCBI Taxonomy" id="525371"/>
    <lineage>
        <taxon>Bacteria</taxon>
        <taxon>Pseudomonadati</taxon>
        <taxon>Pseudomonadota</taxon>
        <taxon>Alphaproteobacteria</taxon>
        <taxon>Acetobacterales</taxon>
        <taxon>Roseomonadaceae</taxon>
        <taxon>Roseomonas</taxon>
    </lineage>
</organism>
<dbReference type="SUPFAM" id="SSF159594">
    <property type="entry name" value="XCC0632-like"/>
    <property type="match status" value="1"/>
</dbReference>
<feature type="domain" description="ABC-type transport auxiliary lipoprotein component" evidence="1">
    <location>
        <begin position="34"/>
        <end position="191"/>
    </location>
</feature>
<dbReference type="AlphaFoldDB" id="D5RJN1"/>
<dbReference type="Gene3D" id="3.40.50.10610">
    <property type="entry name" value="ABC-type transport auxiliary lipoprotein component"/>
    <property type="match status" value="1"/>
</dbReference>
<dbReference type="HOGENOM" id="CLU_096001_2_1_5"/>
<evidence type="ECO:0000313" key="2">
    <source>
        <dbReference type="EMBL" id="EFH12489.1"/>
    </source>
</evidence>
<dbReference type="InterPro" id="IPR005586">
    <property type="entry name" value="ABC_trans_aux"/>
</dbReference>
<accession>D5RJN1</accession>
<sequence length="197" mass="20887">MSMGDRMPNPTRRHLGLLALLPLAACASPEPRYYRLTARPGPAQGGAAPLIELRRIGLARYLDRSEITRGGGGARVALVSGARWAEPLGEMVTRITAENLRQRLPGSGILAEGSALTAVPEAQAEAEIARLEEDEEGRVVIEAQLAARRLGGNARPVLRSLRETVPLAGTDTEALAAAMSQALALLADALAEMLRRA</sequence>
<proteinExistence type="predicted"/>